<evidence type="ECO:0000256" key="9">
    <source>
        <dbReference type="SAM" id="MobiDB-lite"/>
    </source>
</evidence>
<feature type="transmembrane region" description="Helical" evidence="10">
    <location>
        <begin position="332"/>
        <end position="355"/>
    </location>
</feature>
<comment type="subcellular location">
    <subcellularLocation>
        <location evidence="1">Cell membrane</location>
        <topology evidence="1">Multi-pass membrane protein</topology>
    </subcellularLocation>
</comment>
<organism evidence="13 14">
    <name type="scientific">Luteibacter rhizovicinus</name>
    <dbReference type="NCBI Taxonomy" id="242606"/>
    <lineage>
        <taxon>Bacteria</taxon>
        <taxon>Pseudomonadati</taxon>
        <taxon>Pseudomonadota</taxon>
        <taxon>Gammaproteobacteria</taxon>
        <taxon>Lysobacterales</taxon>
        <taxon>Rhodanobacteraceae</taxon>
        <taxon>Luteibacter</taxon>
    </lineage>
</organism>
<sequence>MKALTILAESGPAVIHYFPHAAASGERRESSVYTGSAKLGVAIPPEATMPPHARTGGRRPEATPPLGIRERLGALANVPPFIKAVWQTSPLLTIENLVLRLLRALLPVITLFVGKLIIDEVTHLIAGGARHGSASEWLASGELDRLWWLLALEFSLAVVADLLGRLVSLVDSLLSELYANATSVQLMEHAASLDLEDFEDADLQDRLDRARRQVAGRSGLLSQLFGQAQDMVTIVSFAVGLFVYAPWLILLLLVALVPAFLGEMHFNAKSYAVSYEWTPERRELDYLRMVGASAQTAKEVKSFGLNNFLITRYRELSKAMYAANRKIAVRRAAWGGLFTTIGTLGYYAAYALIAWRTARGEFTIGDLTFLSASFRRLRTLLESLLAGFSQLAGQALYLDDLFSFFRIQPEIHSPEHPRPFPEPILEGFRFEGVGFRYPGAERWAVRDLSFTLRAGEVLALVGENGAGKTTIVKLLSRLYDPDEGRILLDGHPLAEYDLEALRSHIGVIFQDFVRYYLRASENIAVGRIEARDDMQRIEDAAQRSLADDVIARLPKGYEQMLGKLFKGGVDLSGGEWQKIAIARAYMRAAPLLVLDEPTAALDARSEYGVFQRFKDLSEGKTAVIISHRFSTVRMADRILVLSQGRVVEVGSHDELVAAGGYYAELFELQAAGYR</sequence>
<gene>
    <name evidence="13" type="ORF">EC912_102218</name>
</gene>
<keyword evidence="2" id="KW-0813">Transport</keyword>
<accession>A0A4R3YX37</accession>
<evidence type="ECO:0000259" key="12">
    <source>
        <dbReference type="PROSITE" id="PS50929"/>
    </source>
</evidence>
<dbReference type="PROSITE" id="PS00211">
    <property type="entry name" value="ABC_TRANSPORTER_1"/>
    <property type="match status" value="1"/>
</dbReference>
<comment type="caution">
    <text evidence="13">The sequence shown here is derived from an EMBL/GenBank/DDBJ whole genome shotgun (WGS) entry which is preliminary data.</text>
</comment>
<keyword evidence="7 10" id="KW-1133">Transmembrane helix</keyword>
<evidence type="ECO:0000256" key="10">
    <source>
        <dbReference type="SAM" id="Phobius"/>
    </source>
</evidence>
<dbReference type="AlphaFoldDB" id="A0A4R3YX37"/>
<dbReference type="PROSITE" id="PS50893">
    <property type="entry name" value="ABC_TRANSPORTER_2"/>
    <property type="match status" value="1"/>
</dbReference>
<evidence type="ECO:0000256" key="6">
    <source>
        <dbReference type="ARBA" id="ARBA00022840"/>
    </source>
</evidence>
<dbReference type="InterPro" id="IPR039421">
    <property type="entry name" value="Type_1_exporter"/>
</dbReference>
<dbReference type="InterPro" id="IPR017871">
    <property type="entry name" value="ABC_transporter-like_CS"/>
</dbReference>
<name>A0A4R3YX37_9GAMM</name>
<keyword evidence="14" id="KW-1185">Reference proteome</keyword>
<dbReference type="PANTHER" id="PTHR43394:SF1">
    <property type="entry name" value="ATP-BINDING CASSETTE SUB-FAMILY B MEMBER 10, MITOCHONDRIAL"/>
    <property type="match status" value="1"/>
</dbReference>
<evidence type="ECO:0000313" key="13">
    <source>
        <dbReference type="EMBL" id="TCV95873.1"/>
    </source>
</evidence>
<evidence type="ECO:0000256" key="8">
    <source>
        <dbReference type="ARBA" id="ARBA00023136"/>
    </source>
</evidence>
<dbReference type="GO" id="GO:0005886">
    <property type="term" value="C:plasma membrane"/>
    <property type="evidence" value="ECO:0007669"/>
    <property type="project" value="UniProtKB-SubCell"/>
</dbReference>
<dbReference type="GO" id="GO:0015421">
    <property type="term" value="F:ABC-type oligopeptide transporter activity"/>
    <property type="evidence" value="ECO:0007669"/>
    <property type="project" value="TreeGrafter"/>
</dbReference>
<feature type="domain" description="ABC transporter" evidence="11">
    <location>
        <begin position="428"/>
        <end position="668"/>
    </location>
</feature>
<evidence type="ECO:0000256" key="7">
    <source>
        <dbReference type="ARBA" id="ARBA00022989"/>
    </source>
</evidence>
<dbReference type="Gene3D" id="3.40.50.300">
    <property type="entry name" value="P-loop containing nucleotide triphosphate hydrolases"/>
    <property type="match status" value="1"/>
</dbReference>
<dbReference type="GO" id="GO:0005524">
    <property type="term" value="F:ATP binding"/>
    <property type="evidence" value="ECO:0007669"/>
    <property type="project" value="UniProtKB-KW"/>
</dbReference>
<feature type="domain" description="ABC transmembrane type-1" evidence="12">
    <location>
        <begin position="97"/>
        <end position="393"/>
    </location>
</feature>
<dbReference type="PROSITE" id="PS50929">
    <property type="entry name" value="ABC_TM1F"/>
    <property type="match status" value="1"/>
</dbReference>
<evidence type="ECO:0000256" key="2">
    <source>
        <dbReference type="ARBA" id="ARBA00022448"/>
    </source>
</evidence>
<evidence type="ECO:0000313" key="14">
    <source>
        <dbReference type="Proteomes" id="UP000295645"/>
    </source>
</evidence>
<keyword evidence="4 10" id="KW-0812">Transmembrane</keyword>
<dbReference type="InterPro" id="IPR003593">
    <property type="entry name" value="AAA+_ATPase"/>
</dbReference>
<keyword evidence="8 10" id="KW-0472">Membrane</keyword>
<dbReference type="SUPFAM" id="SSF52540">
    <property type="entry name" value="P-loop containing nucleoside triphosphate hydrolases"/>
    <property type="match status" value="1"/>
</dbReference>
<keyword evidence="6 13" id="KW-0067">ATP-binding</keyword>
<keyword evidence="5" id="KW-0547">Nucleotide-binding</keyword>
<evidence type="ECO:0000256" key="3">
    <source>
        <dbReference type="ARBA" id="ARBA00022475"/>
    </source>
</evidence>
<dbReference type="InterPro" id="IPR036640">
    <property type="entry name" value="ABC1_TM_sf"/>
</dbReference>
<evidence type="ECO:0000256" key="1">
    <source>
        <dbReference type="ARBA" id="ARBA00004651"/>
    </source>
</evidence>
<dbReference type="Pfam" id="PF00664">
    <property type="entry name" value="ABC_membrane"/>
    <property type="match status" value="1"/>
</dbReference>
<dbReference type="Proteomes" id="UP000295645">
    <property type="component" value="Unassembled WGS sequence"/>
</dbReference>
<dbReference type="InterPro" id="IPR003439">
    <property type="entry name" value="ABC_transporter-like_ATP-bd"/>
</dbReference>
<reference evidence="13 14" key="1">
    <citation type="submission" date="2019-03" db="EMBL/GenBank/DDBJ databases">
        <title>Above-ground endophytic microbial communities from plants in different locations in the United States.</title>
        <authorList>
            <person name="Frank C."/>
        </authorList>
    </citation>
    <scope>NUCLEOTIDE SEQUENCE [LARGE SCALE GENOMIC DNA]</scope>
    <source>
        <strain evidence="13 14">LP_13_YM</strain>
    </source>
</reference>
<dbReference type="SUPFAM" id="SSF90123">
    <property type="entry name" value="ABC transporter transmembrane region"/>
    <property type="match status" value="1"/>
</dbReference>
<protein>
    <submittedName>
        <fullName evidence="13">ATP-binding cassette subfamily B protein</fullName>
    </submittedName>
</protein>
<dbReference type="FunFam" id="3.40.50.300:FF:000221">
    <property type="entry name" value="Multidrug ABC transporter ATP-binding protein"/>
    <property type="match status" value="1"/>
</dbReference>
<evidence type="ECO:0000256" key="5">
    <source>
        <dbReference type="ARBA" id="ARBA00022741"/>
    </source>
</evidence>
<dbReference type="EMBL" id="SMCS01000002">
    <property type="protein sequence ID" value="TCV95873.1"/>
    <property type="molecule type" value="Genomic_DNA"/>
</dbReference>
<dbReference type="Gene3D" id="1.20.1560.10">
    <property type="entry name" value="ABC transporter type 1, transmembrane domain"/>
    <property type="match status" value="1"/>
</dbReference>
<dbReference type="PANTHER" id="PTHR43394">
    <property type="entry name" value="ATP-DEPENDENT PERMEASE MDL1, MITOCHONDRIAL"/>
    <property type="match status" value="1"/>
</dbReference>
<dbReference type="InterPro" id="IPR011527">
    <property type="entry name" value="ABC1_TM_dom"/>
</dbReference>
<dbReference type="Pfam" id="PF00005">
    <property type="entry name" value="ABC_tran"/>
    <property type="match status" value="1"/>
</dbReference>
<proteinExistence type="predicted"/>
<feature type="region of interest" description="Disordered" evidence="9">
    <location>
        <begin position="44"/>
        <end position="63"/>
    </location>
</feature>
<feature type="transmembrane region" description="Helical" evidence="10">
    <location>
        <begin position="234"/>
        <end position="261"/>
    </location>
</feature>
<evidence type="ECO:0000256" key="4">
    <source>
        <dbReference type="ARBA" id="ARBA00022692"/>
    </source>
</evidence>
<dbReference type="GO" id="GO:0016887">
    <property type="term" value="F:ATP hydrolysis activity"/>
    <property type="evidence" value="ECO:0007669"/>
    <property type="project" value="InterPro"/>
</dbReference>
<keyword evidence="3" id="KW-1003">Cell membrane</keyword>
<dbReference type="SMART" id="SM00382">
    <property type="entry name" value="AAA"/>
    <property type="match status" value="1"/>
</dbReference>
<evidence type="ECO:0000259" key="11">
    <source>
        <dbReference type="PROSITE" id="PS50893"/>
    </source>
</evidence>
<dbReference type="InterPro" id="IPR027417">
    <property type="entry name" value="P-loop_NTPase"/>
</dbReference>